<name>A0A412B9K9_BACUN</name>
<accession>A0A412B9K9</accession>
<comment type="caution">
    <text evidence="5">The sequence shown here is derived from an EMBL/GenBank/DDBJ whole genome shotgun (WGS) entry which is preliminary data.</text>
</comment>
<organism evidence="5 6">
    <name type="scientific">Bacteroides uniformis</name>
    <dbReference type="NCBI Taxonomy" id="820"/>
    <lineage>
        <taxon>Bacteria</taxon>
        <taxon>Pseudomonadati</taxon>
        <taxon>Bacteroidota</taxon>
        <taxon>Bacteroidia</taxon>
        <taxon>Bacteroidales</taxon>
        <taxon>Bacteroidaceae</taxon>
        <taxon>Bacteroides</taxon>
    </lineage>
</organism>
<dbReference type="EMBL" id="QRTH01000007">
    <property type="protein sequence ID" value="RGQ49842.1"/>
    <property type="molecule type" value="Genomic_DNA"/>
</dbReference>
<proteinExistence type="inferred from homology"/>
<dbReference type="AlphaFoldDB" id="A0A412B9K9"/>
<dbReference type="InterPro" id="IPR001451">
    <property type="entry name" value="Hexapep"/>
</dbReference>
<evidence type="ECO:0000256" key="4">
    <source>
        <dbReference type="ARBA" id="ARBA00023315"/>
    </source>
</evidence>
<dbReference type="PROSITE" id="PS00101">
    <property type="entry name" value="HEXAPEP_TRANSFERASES"/>
    <property type="match status" value="1"/>
</dbReference>
<protein>
    <submittedName>
        <fullName evidence="5">Acyltransferase</fullName>
    </submittedName>
</protein>
<reference evidence="5 6" key="1">
    <citation type="submission" date="2018-08" db="EMBL/GenBank/DDBJ databases">
        <title>A genome reference for cultivated species of the human gut microbiota.</title>
        <authorList>
            <person name="Zou Y."/>
            <person name="Xue W."/>
            <person name="Luo G."/>
        </authorList>
    </citation>
    <scope>NUCLEOTIDE SEQUENCE [LARGE SCALE GENOMIC DNA]</scope>
    <source>
        <strain evidence="5 6">AF28-11</strain>
    </source>
</reference>
<evidence type="ECO:0000256" key="3">
    <source>
        <dbReference type="ARBA" id="ARBA00022737"/>
    </source>
</evidence>
<dbReference type="SUPFAM" id="SSF51161">
    <property type="entry name" value="Trimeric LpxA-like enzymes"/>
    <property type="match status" value="1"/>
</dbReference>
<dbReference type="InterPro" id="IPR050179">
    <property type="entry name" value="Trans_hexapeptide_repeat"/>
</dbReference>
<evidence type="ECO:0000313" key="6">
    <source>
        <dbReference type="Proteomes" id="UP000283680"/>
    </source>
</evidence>
<dbReference type="PANTHER" id="PTHR43300">
    <property type="entry name" value="ACETYLTRANSFERASE"/>
    <property type="match status" value="1"/>
</dbReference>
<dbReference type="PANTHER" id="PTHR43300:SF11">
    <property type="entry name" value="ACETYLTRANSFERASE RV3034C-RELATED"/>
    <property type="match status" value="1"/>
</dbReference>
<keyword evidence="3" id="KW-0677">Repeat</keyword>
<dbReference type="Proteomes" id="UP000283680">
    <property type="component" value="Unassembled WGS sequence"/>
</dbReference>
<gene>
    <name evidence="5" type="ORF">DWY92_13820</name>
</gene>
<dbReference type="Pfam" id="PF14602">
    <property type="entry name" value="Hexapep_2"/>
    <property type="match status" value="1"/>
</dbReference>
<evidence type="ECO:0000256" key="1">
    <source>
        <dbReference type="ARBA" id="ARBA00007274"/>
    </source>
</evidence>
<comment type="similarity">
    <text evidence="1">Belongs to the transferase hexapeptide repeat family.</text>
</comment>
<dbReference type="Gene3D" id="2.160.10.10">
    <property type="entry name" value="Hexapeptide repeat proteins"/>
    <property type="match status" value="2"/>
</dbReference>
<keyword evidence="2 5" id="KW-0808">Transferase</keyword>
<keyword evidence="4 5" id="KW-0012">Acyltransferase</keyword>
<evidence type="ECO:0000313" key="5">
    <source>
        <dbReference type="EMBL" id="RGQ49842.1"/>
    </source>
</evidence>
<dbReference type="InterPro" id="IPR018357">
    <property type="entry name" value="Hexapep_transf_CS"/>
</dbReference>
<dbReference type="InterPro" id="IPR011004">
    <property type="entry name" value="Trimer_LpxA-like_sf"/>
</dbReference>
<sequence>MDIGKNCRISWKAHLDKSVNPKGIHIGDNTWVLSGAMILAHDHCRSLKADTYIGKNCVIGVRSIIMPGLSVGNQVVIGGGSVVTKNIHSNCIAAGNPAKILKENVNVQNGKILMN</sequence>
<dbReference type="CDD" id="cd04647">
    <property type="entry name" value="LbH_MAT_like"/>
    <property type="match status" value="1"/>
</dbReference>
<dbReference type="GO" id="GO:0016746">
    <property type="term" value="F:acyltransferase activity"/>
    <property type="evidence" value="ECO:0007669"/>
    <property type="project" value="UniProtKB-KW"/>
</dbReference>
<evidence type="ECO:0000256" key="2">
    <source>
        <dbReference type="ARBA" id="ARBA00022679"/>
    </source>
</evidence>